<dbReference type="Pfam" id="PF25108">
    <property type="entry name" value="YMR265C_C"/>
    <property type="match status" value="1"/>
</dbReference>
<dbReference type="PANTHER" id="PTHR10335">
    <property type="entry name" value="RRNA 2-O-METHYLTRANSFERASE FIBRILLARIN"/>
    <property type="match status" value="1"/>
</dbReference>
<protein>
    <recommendedName>
        <fullName evidence="5">Swiss Army Knife RNA repair protein HAD domain-containing protein</fullName>
    </recommendedName>
</protein>
<evidence type="ECO:0000259" key="2">
    <source>
        <dbReference type="Pfam" id="PF25108"/>
    </source>
</evidence>
<evidence type="ECO:0000259" key="1">
    <source>
        <dbReference type="Pfam" id="PF10307"/>
    </source>
</evidence>
<dbReference type="Pfam" id="PF10307">
    <property type="entry name" value="HAD_SAK_1"/>
    <property type="match status" value="1"/>
</dbReference>
<dbReference type="EMBL" id="JBEVYD010000003">
    <property type="protein sequence ID" value="KAL3234530.1"/>
    <property type="molecule type" value="Genomic_DNA"/>
</dbReference>
<comment type="caution">
    <text evidence="3">The sequence shown here is derived from an EMBL/GenBank/DDBJ whole genome shotgun (WGS) entry which is preliminary data.</text>
</comment>
<evidence type="ECO:0000313" key="4">
    <source>
        <dbReference type="Proteomes" id="UP001623330"/>
    </source>
</evidence>
<feature type="domain" description="Swiss Army Knife RNA repair protein HAD" evidence="1">
    <location>
        <begin position="47"/>
        <end position="252"/>
    </location>
</feature>
<keyword evidence="4" id="KW-1185">Reference proteome</keyword>
<dbReference type="PANTHER" id="PTHR10335:SF26">
    <property type="entry name" value="AER281CP"/>
    <property type="match status" value="1"/>
</dbReference>
<reference evidence="3 4" key="1">
    <citation type="submission" date="2024-05" db="EMBL/GenBank/DDBJ databases">
        <title>Long read based assembly of the Candida bracarensis genome reveals expanded adhesin content.</title>
        <authorList>
            <person name="Marcet-Houben M."/>
            <person name="Ksiezopolska E."/>
            <person name="Gabaldon T."/>
        </authorList>
    </citation>
    <scope>NUCLEOTIDE SEQUENCE [LARGE SCALE GENOMIC DNA]</scope>
    <source>
        <strain evidence="3 4">CBM6</strain>
    </source>
</reference>
<dbReference type="InterPro" id="IPR018812">
    <property type="entry name" value="SAK_HAD"/>
</dbReference>
<accession>A0ABR4NZI4</accession>
<proteinExistence type="predicted"/>
<dbReference type="Proteomes" id="UP001623330">
    <property type="component" value="Unassembled WGS sequence"/>
</dbReference>
<gene>
    <name evidence="3" type="ORF">RNJ44_03292</name>
</gene>
<feature type="domain" description="YMR265C-like C-terminal" evidence="2">
    <location>
        <begin position="264"/>
        <end position="464"/>
    </location>
</feature>
<organism evidence="3 4">
    <name type="scientific">Nakaseomyces bracarensis</name>
    <dbReference type="NCBI Taxonomy" id="273131"/>
    <lineage>
        <taxon>Eukaryota</taxon>
        <taxon>Fungi</taxon>
        <taxon>Dikarya</taxon>
        <taxon>Ascomycota</taxon>
        <taxon>Saccharomycotina</taxon>
        <taxon>Saccharomycetes</taxon>
        <taxon>Saccharomycetales</taxon>
        <taxon>Saccharomycetaceae</taxon>
        <taxon>Nakaseomyces</taxon>
    </lineage>
</organism>
<name>A0ABR4NZI4_9SACH</name>
<sequence>MPSDFQNAHDVLKEWSSIGTELHIPKCDASDITKLHIYDFDNTLFNSPVPNSQLYTKTFENYLRSSPNLSSFGGWWDDPRPIETINKLMNNDNDRSEYWNENMIKLARMSYRAQDTISIVLTGRKEKLFVHHISKLLETARNKWNNLEDTDKKSYCKDDLLFNAVLLKKIRKETNTLEYKQKCILSFIEAYTNLKEITLYDDRVHHVNKFKMFFNSLNNPRIFWFVVPVPPRYHYLPIKDELNLVNKFIQETKENEASHPIKVSRTPMQVGYFLTLSSQKKLLHWALNFLRRINHEDKVSISNFAEYPMYIPCVNPGQKMNKNQVSKCLTKFDNIQISKVIDNAEKTPEDIIKYFCSHNTMMSEWSTSFKVVSLATREPTHMKHSQSRNGYKAVEVYYKVVPTNMKNETWTSYNSYIIIGYNYDSNLTHQISEINLLLGNPKILDWRDVRNGIKINTYFGFFSKKDCN</sequence>
<dbReference type="InterPro" id="IPR056904">
    <property type="entry name" value="YMR265C_C"/>
</dbReference>
<evidence type="ECO:0000313" key="3">
    <source>
        <dbReference type="EMBL" id="KAL3234530.1"/>
    </source>
</evidence>
<evidence type="ECO:0008006" key="5">
    <source>
        <dbReference type="Google" id="ProtNLM"/>
    </source>
</evidence>